<dbReference type="KEGG" id="npi:G7071_12200"/>
<dbReference type="Proteomes" id="UP000502035">
    <property type="component" value="Chromosome"/>
</dbReference>
<name>A0A6G7YGY2_9ACTN</name>
<gene>
    <name evidence="14" type="primary">glnA</name>
    <name evidence="14" type="ORF">G7071_12200</name>
</gene>
<keyword evidence="3 9" id="KW-0479">Metal-binding</keyword>
<reference evidence="14 15" key="1">
    <citation type="submission" date="2020-03" db="EMBL/GenBank/DDBJ databases">
        <title>Nocardioides sp. nov., isolated from fish.</title>
        <authorList>
            <person name="Hyun D.-W."/>
            <person name="Bae J.-W."/>
        </authorList>
    </citation>
    <scope>NUCLEOTIDE SEQUENCE [LARGE SCALE GENOMIC DNA]</scope>
    <source>
        <strain evidence="14 15">HDW12A</strain>
    </source>
</reference>
<dbReference type="InterPro" id="IPR008147">
    <property type="entry name" value="Gln_synt_N"/>
</dbReference>
<dbReference type="InterPro" id="IPR014746">
    <property type="entry name" value="Gln_synth/guanido_kin_cat_dom"/>
</dbReference>
<dbReference type="EC" id="6.3.1.2" evidence="14"/>
<dbReference type="AlphaFoldDB" id="A0A6G7YGY2"/>
<feature type="binding site" evidence="9">
    <location>
        <position position="133"/>
    </location>
    <ligand>
        <name>Mg(2+)</name>
        <dbReference type="ChEBI" id="CHEBI:18420"/>
        <label>1</label>
    </ligand>
</feature>
<dbReference type="PANTHER" id="PTHR43785:SF11">
    <property type="entry name" value="GAMMA-GLUTAMYLPOLYAMINE SYNTHETASE GLNA2"/>
    <property type="match status" value="1"/>
</dbReference>
<dbReference type="SUPFAM" id="SSF54368">
    <property type="entry name" value="Glutamine synthetase, N-terminal domain"/>
    <property type="match status" value="1"/>
</dbReference>
<dbReference type="Gene3D" id="3.30.590.10">
    <property type="entry name" value="Glutamine synthetase/guanido kinase, catalytic domain"/>
    <property type="match status" value="1"/>
</dbReference>
<evidence type="ECO:0000256" key="8">
    <source>
        <dbReference type="PIRSR" id="PIRSR604809-2"/>
    </source>
</evidence>
<evidence type="ECO:0000313" key="14">
    <source>
        <dbReference type="EMBL" id="QIK76075.1"/>
    </source>
</evidence>
<feature type="binding site" evidence="7">
    <location>
        <position position="303"/>
    </location>
    <ligand>
        <name>L-glutamate</name>
        <dbReference type="ChEBI" id="CHEBI:29985"/>
    </ligand>
</feature>
<dbReference type="SMART" id="SM01230">
    <property type="entry name" value="Gln-synt_C"/>
    <property type="match status" value="1"/>
</dbReference>
<evidence type="ECO:0000256" key="6">
    <source>
        <dbReference type="ARBA" id="ARBA00022842"/>
    </source>
</evidence>
<protein>
    <submittedName>
        <fullName evidence="14">Type I glutamate--ammonia ligase</fullName>
        <ecNumber evidence="14">6.3.1.2</ecNumber>
    </submittedName>
</protein>
<comment type="cofactor">
    <cofactor evidence="9">
        <name>Mg(2+)</name>
        <dbReference type="ChEBI" id="CHEBI:18420"/>
    </cofactor>
    <text evidence="9">Binds 2 Mg(2+) ions per subunit.</text>
</comment>
<dbReference type="Gene3D" id="3.10.20.70">
    <property type="entry name" value="Glutamine synthetase, N-terminal domain"/>
    <property type="match status" value="1"/>
</dbReference>
<evidence type="ECO:0000256" key="2">
    <source>
        <dbReference type="ARBA" id="ARBA00022598"/>
    </source>
</evidence>
<feature type="domain" description="GS beta-grasp" evidence="12">
    <location>
        <begin position="15"/>
        <end position="101"/>
    </location>
</feature>
<dbReference type="InterPro" id="IPR008146">
    <property type="entry name" value="Gln_synth_cat_dom"/>
</dbReference>
<evidence type="ECO:0000256" key="10">
    <source>
        <dbReference type="PROSITE-ProRule" id="PRU01330"/>
    </source>
</evidence>
<feature type="binding site" evidence="7">
    <location>
        <position position="337"/>
    </location>
    <ligand>
        <name>L-glutamate</name>
        <dbReference type="ChEBI" id="CHEBI:29985"/>
    </ligand>
</feature>
<evidence type="ECO:0000256" key="3">
    <source>
        <dbReference type="ARBA" id="ARBA00022723"/>
    </source>
</evidence>
<dbReference type="Pfam" id="PF00120">
    <property type="entry name" value="Gln-synt_C"/>
    <property type="match status" value="1"/>
</dbReference>
<dbReference type="PROSITE" id="PS51987">
    <property type="entry name" value="GS_CATALYTIC"/>
    <property type="match status" value="1"/>
</dbReference>
<feature type="binding site" evidence="9">
    <location>
        <position position="188"/>
    </location>
    <ligand>
        <name>Mg(2+)</name>
        <dbReference type="ChEBI" id="CHEBI:18420"/>
        <label>1</label>
    </ligand>
</feature>
<accession>A0A6G7YGY2</accession>
<keyword evidence="6 9" id="KW-0460">Magnesium</keyword>
<evidence type="ECO:0000256" key="11">
    <source>
        <dbReference type="RuleBase" id="RU000384"/>
    </source>
</evidence>
<dbReference type="PROSITE" id="PS00181">
    <property type="entry name" value="GLNA_ATP"/>
    <property type="match status" value="1"/>
</dbReference>
<proteinExistence type="inferred from homology"/>
<keyword evidence="5 8" id="KW-0067">ATP-binding</keyword>
<dbReference type="InterPro" id="IPR004809">
    <property type="entry name" value="Gln_synth_I"/>
</dbReference>
<dbReference type="EMBL" id="CP049866">
    <property type="protein sequence ID" value="QIK76075.1"/>
    <property type="molecule type" value="Genomic_DNA"/>
</dbReference>
<evidence type="ECO:0000256" key="5">
    <source>
        <dbReference type="ARBA" id="ARBA00022840"/>
    </source>
</evidence>
<keyword evidence="2 14" id="KW-0436">Ligase</keyword>
<feature type="binding site" evidence="9">
    <location>
        <position position="195"/>
    </location>
    <ligand>
        <name>Mg(2+)</name>
        <dbReference type="ChEBI" id="CHEBI:18420"/>
        <label>1</label>
    </ligand>
</feature>
<dbReference type="SUPFAM" id="SSF55931">
    <property type="entry name" value="Glutamine synthetase/guanido kinase"/>
    <property type="match status" value="1"/>
</dbReference>
<feature type="binding site" evidence="8">
    <location>
        <position position="315"/>
    </location>
    <ligand>
        <name>ATP</name>
        <dbReference type="ChEBI" id="CHEBI:30616"/>
    </ligand>
</feature>
<feature type="binding site" evidence="7">
    <location>
        <position position="315"/>
    </location>
    <ligand>
        <name>L-glutamate</name>
        <dbReference type="ChEBI" id="CHEBI:29985"/>
    </ligand>
</feature>
<evidence type="ECO:0000256" key="1">
    <source>
        <dbReference type="ARBA" id="ARBA00009897"/>
    </source>
</evidence>
<dbReference type="RefSeq" id="WP_166319134.1">
    <property type="nucleotide sequence ID" value="NZ_CP049866.1"/>
</dbReference>
<dbReference type="Pfam" id="PF03951">
    <property type="entry name" value="Gln-synt_N"/>
    <property type="match status" value="1"/>
</dbReference>
<dbReference type="FunFam" id="3.10.20.70:FF:000002">
    <property type="entry name" value="Glutamine synthetase I"/>
    <property type="match status" value="1"/>
</dbReference>
<evidence type="ECO:0000259" key="13">
    <source>
        <dbReference type="PROSITE" id="PS51987"/>
    </source>
</evidence>
<evidence type="ECO:0000313" key="15">
    <source>
        <dbReference type="Proteomes" id="UP000502035"/>
    </source>
</evidence>
<dbReference type="GO" id="GO:0005524">
    <property type="term" value="F:ATP binding"/>
    <property type="evidence" value="ECO:0007669"/>
    <property type="project" value="UniProtKB-KW"/>
</dbReference>
<feature type="binding site" evidence="9">
    <location>
        <position position="131"/>
    </location>
    <ligand>
        <name>Mg(2+)</name>
        <dbReference type="ChEBI" id="CHEBI:18420"/>
        <label>1</label>
    </ligand>
</feature>
<keyword evidence="15" id="KW-1185">Reference proteome</keyword>
<evidence type="ECO:0000256" key="4">
    <source>
        <dbReference type="ARBA" id="ARBA00022741"/>
    </source>
</evidence>
<feature type="binding site" evidence="8">
    <location>
        <position position="183"/>
    </location>
    <ligand>
        <name>ATP</name>
        <dbReference type="ChEBI" id="CHEBI:30616"/>
    </ligand>
</feature>
<evidence type="ECO:0000256" key="9">
    <source>
        <dbReference type="PIRSR" id="PIRSR604809-3"/>
    </source>
</evidence>
<feature type="binding site" evidence="9">
    <location>
        <position position="335"/>
    </location>
    <ligand>
        <name>Mg(2+)</name>
        <dbReference type="ChEBI" id="CHEBI:18420"/>
        <label>1</label>
    </ligand>
</feature>
<feature type="binding site" evidence="9">
    <location>
        <position position="244"/>
    </location>
    <ligand>
        <name>Mg(2+)</name>
        <dbReference type="ChEBI" id="CHEBI:18420"/>
        <label>1</label>
    </ligand>
</feature>
<evidence type="ECO:0000256" key="7">
    <source>
        <dbReference type="PIRSR" id="PIRSR604809-1"/>
    </source>
</evidence>
<comment type="similarity">
    <text evidence="1 10 11">Belongs to the glutamine synthetase family.</text>
</comment>
<dbReference type="FunFam" id="3.30.590.10:FF:000003">
    <property type="entry name" value="Glutamine synthetase 2"/>
    <property type="match status" value="1"/>
</dbReference>
<keyword evidence="4 8" id="KW-0547">Nucleotide-binding</keyword>
<feature type="domain" description="GS catalytic" evidence="13">
    <location>
        <begin position="108"/>
        <end position="446"/>
    </location>
</feature>
<evidence type="ECO:0000259" key="12">
    <source>
        <dbReference type="PROSITE" id="PS51986"/>
    </source>
</evidence>
<feature type="binding site" evidence="8">
    <location>
        <begin position="246"/>
        <end position="248"/>
    </location>
    <ligand>
        <name>ATP</name>
        <dbReference type="ChEBI" id="CHEBI:30616"/>
    </ligand>
</feature>
<dbReference type="GO" id="GO:0046872">
    <property type="term" value="F:metal ion binding"/>
    <property type="evidence" value="ECO:0007669"/>
    <property type="project" value="UniProtKB-KW"/>
</dbReference>
<dbReference type="InterPro" id="IPR036651">
    <property type="entry name" value="Gln_synt_N_sf"/>
</dbReference>
<organism evidence="14 15">
    <name type="scientific">Nocardioides piscis</name>
    <dbReference type="NCBI Taxonomy" id="2714938"/>
    <lineage>
        <taxon>Bacteria</taxon>
        <taxon>Bacillati</taxon>
        <taxon>Actinomycetota</taxon>
        <taxon>Actinomycetes</taxon>
        <taxon>Propionibacteriales</taxon>
        <taxon>Nocardioidaceae</taxon>
        <taxon>Nocardioides</taxon>
    </lineage>
</organism>
<dbReference type="PROSITE" id="PS51986">
    <property type="entry name" value="GS_BETA_GRASP"/>
    <property type="match status" value="1"/>
</dbReference>
<dbReference type="GO" id="GO:0004356">
    <property type="term" value="F:glutamine synthetase activity"/>
    <property type="evidence" value="ECO:0007669"/>
    <property type="project" value="UniProtKB-EC"/>
</dbReference>
<dbReference type="InterPro" id="IPR027303">
    <property type="entry name" value="Gln_synth_gly_rich_site"/>
</dbReference>
<feature type="binding site" evidence="7">
    <location>
        <position position="297"/>
    </location>
    <ligand>
        <name>L-glutamate</name>
        <dbReference type="ChEBI" id="CHEBI:29985"/>
    </ligand>
</feature>
<sequence>MGKQEDFVLRALEERDVRFVRLWFTDVLGFLKSVSVAPAELEGAFDEGIGFDGSAIEGFARVYESDMLAKPDPSTFQILPWRSGEGPSTARMFCDISMPDGSPSYADPRHVLKRTLSAAADKGFTFYTHPEIEFYLFKDAPEAGAEPRPVDRSGYFDHTAQSRGSDFRREAISMLEAMGISVEFSHHEGGPGQQEIDLRYADALSTADNIMTFRTVVREVALGQGIWASFMPKPFTTHPGSGMHTHVSLFEGDRNAFYEAGSEYQLSKTARSFIAGILRHASEITCVTNQWVNSYKRLIGGGEAPSYICWGHNNRSAMIRVPMYKPDKGQSTRIELRSIDAACNPYLAFAVVLAAGMKGIEEELQLPREAEDDVWSLSERERKALGIQPLPRSLYDAISIAEDSELLAETLGEHVYDFFLRNKRAEWEEYRSQVSAFERDRMLPVI</sequence>
<dbReference type="GO" id="GO:0006542">
    <property type="term" value="P:glutamine biosynthetic process"/>
    <property type="evidence" value="ECO:0007669"/>
    <property type="project" value="InterPro"/>
</dbReference>
<dbReference type="NCBIfam" id="TIGR00653">
    <property type="entry name" value="GlnA"/>
    <property type="match status" value="1"/>
</dbReference>
<dbReference type="PANTHER" id="PTHR43785">
    <property type="entry name" value="GAMMA-GLUTAMYLPUTRESCINE SYNTHETASE"/>
    <property type="match status" value="1"/>
</dbReference>